<evidence type="ECO:0000256" key="1">
    <source>
        <dbReference type="SAM" id="MobiDB-lite"/>
    </source>
</evidence>
<organism evidence="2 3">
    <name type="scientific">Rubellimicrobium aerolatum</name>
    <dbReference type="NCBI Taxonomy" id="490979"/>
    <lineage>
        <taxon>Bacteria</taxon>
        <taxon>Pseudomonadati</taxon>
        <taxon>Pseudomonadota</taxon>
        <taxon>Alphaproteobacteria</taxon>
        <taxon>Rhodobacterales</taxon>
        <taxon>Roseobacteraceae</taxon>
        <taxon>Rubellimicrobium</taxon>
    </lineage>
</organism>
<evidence type="ECO:0000313" key="3">
    <source>
        <dbReference type="Proteomes" id="UP001596056"/>
    </source>
</evidence>
<dbReference type="RefSeq" id="WP_209838126.1">
    <property type="nucleotide sequence ID" value="NZ_JAGGJP010000002.1"/>
</dbReference>
<accession>A0ABW0S9K1</accession>
<dbReference type="Proteomes" id="UP001596056">
    <property type="component" value="Unassembled WGS sequence"/>
</dbReference>
<sequence length="217" mass="24699">MHAWYLKNELDEHLGRKEVDFRSVYRIKGYASSLPESDRQAISSIIDDLEKCVQRQEPEKALTYLSRLAGYLDFLETRESEAAEDREKAEAESDLLDVTPTFELNADDKARVFTLCGEMRRIILASSLFDDAHKRRLLNRINAIEKQLNQPKGLFDVILGGVSDVGEVAGKFGDDVKPLTDRIREIAGIARGRTEQYSQLPPPDEVKQLPKPDDYED</sequence>
<reference evidence="3" key="1">
    <citation type="journal article" date="2019" name="Int. J. Syst. Evol. Microbiol.">
        <title>The Global Catalogue of Microorganisms (GCM) 10K type strain sequencing project: providing services to taxonomists for standard genome sequencing and annotation.</title>
        <authorList>
            <consortium name="The Broad Institute Genomics Platform"/>
            <consortium name="The Broad Institute Genome Sequencing Center for Infectious Disease"/>
            <person name="Wu L."/>
            <person name="Ma J."/>
        </authorList>
    </citation>
    <scope>NUCLEOTIDE SEQUENCE [LARGE SCALE GENOMIC DNA]</scope>
    <source>
        <strain evidence="3">KACC 11588</strain>
    </source>
</reference>
<keyword evidence="3" id="KW-1185">Reference proteome</keyword>
<gene>
    <name evidence="2" type="ORF">ACFPOC_04115</name>
</gene>
<proteinExistence type="predicted"/>
<evidence type="ECO:0000313" key="2">
    <source>
        <dbReference type="EMBL" id="MFC5565600.1"/>
    </source>
</evidence>
<protein>
    <submittedName>
        <fullName evidence="2">Uncharacterized protein</fullName>
    </submittedName>
</protein>
<feature type="compositionally biased region" description="Basic and acidic residues" evidence="1">
    <location>
        <begin position="204"/>
        <end position="217"/>
    </location>
</feature>
<name>A0ABW0S9K1_9RHOB</name>
<comment type="caution">
    <text evidence="2">The sequence shown here is derived from an EMBL/GenBank/DDBJ whole genome shotgun (WGS) entry which is preliminary data.</text>
</comment>
<feature type="region of interest" description="Disordered" evidence="1">
    <location>
        <begin position="192"/>
        <end position="217"/>
    </location>
</feature>
<dbReference type="EMBL" id="JBHSNA010000002">
    <property type="protein sequence ID" value="MFC5565600.1"/>
    <property type="molecule type" value="Genomic_DNA"/>
</dbReference>